<feature type="coiled-coil region" evidence="11">
    <location>
        <begin position="383"/>
        <end position="424"/>
    </location>
</feature>
<evidence type="ECO:0000313" key="12">
    <source>
        <dbReference type="EMBL" id="ABW02206.1"/>
    </source>
</evidence>
<feature type="transmembrane region" description="Helical" evidence="10">
    <location>
        <begin position="746"/>
        <end position="764"/>
    </location>
</feature>
<feature type="transmembrane region" description="Helical" evidence="10">
    <location>
        <begin position="616"/>
        <end position="638"/>
    </location>
</feature>
<feature type="coiled-coil region" evidence="11">
    <location>
        <begin position="225"/>
        <end position="252"/>
    </location>
</feature>
<evidence type="ECO:0000256" key="7">
    <source>
        <dbReference type="ARBA" id="ARBA00023136"/>
    </source>
</evidence>
<keyword evidence="6 10" id="KW-0406">Ion transport</keyword>
<evidence type="ECO:0000256" key="11">
    <source>
        <dbReference type="SAM" id="Coils"/>
    </source>
</evidence>
<feature type="transmembrane region" description="Helical" evidence="10">
    <location>
        <begin position="566"/>
        <end position="586"/>
    </location>
</feature>
<feature type="transmembrane region" description="Helical" evidence="10">
    <location>
        <begin position="776"/>
        <end position="798"/>
    </location>
</feature>
<dbReference type="GO" id="GO:0016471">
    <property type="term" value="C:vacuolar proton-transporting V-type ATPase complex"/>
    <property type="evidence" value="ECO:0007669"/>
    <property type="project" value="TreeGrafter"/>
</dbReference>
<dbReference type="InterPro" id="IPR002490">
    <property type="entry name" value="V-ATPase_116kDa_su"/>
</dbReference>
<dbReference type="STRING" id="397948.Cmaq_1380"/>
<comment type="subcellular location">
    <subcellularLocation>
        <location evidence="1">Membrane</location>
        <topology evidence="1">Multi-pass membrane protein</topology>
    </subcellularLocation>
</comment>
<accession>A8M8Y7</accession>
<dbReference type="Pfam" id="PF01496">
    <property type="entry name" value="V_ATPase_I"/>
    <property type="match status" value="1"/>
</dbReference>
<dbReference type="GO" id="GO:0033179">
    <property type="term" value="C:proton-transporting V-type ATPase, V0 domain"/>
    <property type="evidence" value="ECO:0007669"/>
    <property type="project" value="InterPro"/>
</dbReference>
<dbReference type="PANTHER" id="PTHR11629:SF63">
    <property type="entry name" value="V-TYPE PROTON ATPASE SUBUNIT A"/>
    <property type="match status" value="1"/>
</dbReference>
<dbReference type="KEGG" id="cma:Cmaq_1380"/>
<evidence type="ECO:0000256" key="1">
    <source>
        <dbReference type="ARBA" id="ARBA00004141"/>
    </source>
</evidence>
<keyword evidence="3 10" id="KW-0813">Transport</keyword>
<evidence type="ECO:0000256" key="5">
    <source>
        <dbReference type="ARBA" id="ARBA00022989"/>
    </source>
</evidence>
<evidence type="ECO:0000256" key="8">
    <source>
        <dbReference type="ARBA" id="ARBA00059506"/>
    </source>
</evidence>
<dbReference type="PANTHER" id="PTHR11629">
    <property type="entry name" value="VACUOLAR PROTON ATPASES"/>
    <property type="match status" value="1"/>
</dbReference>
<dbReference type="GO" id="GO:0046961">
    <property type="term" value="F:proton-transporting ATPase activity, rotational mechanism"/>
    <property type="evidence" value="ECO:0007669"/>
    <property type="project" value="InterPro"/>
</dbReference>
<protein>
    <recommendedName>
        <fullName evidence="9 10">A-type ATP synthase subunit I</fullName>
    </recommendedName>
</protein>
<evidence type="ECO:0000256" key="10">
    <source>
        <dbReference type="RuleBase" id="RU361189"/>
    </source>
</evidence>
<name>A8M8Y7_CALMQ</name>
<evidence type="ECO:0000256" key="4">
    <source>
        <dbReference type="ARBA" id="ARBA00022692"/>
    </source>
</evidence>
<keyword evidence="7 10" id="KW-0472">Membrane</keyword>
<evidence type="ECO:0000256" key="9">
    <source>
        <dbReference type="ARBA" id="ARBA00068671"/>
    </source>
</evidence>
<gene>
    <name evidence="12" type="ordered locus">Cmaq_1380</name>
</gene>
<evidence type="ECO:0000256" key="6">
    <source>
        <dbReference type="ARBA" id="ARBA00023065"/>
    </source>
</evidence>
<dbReference type="EMBL" id="CP000852">
    <property type="protein sequence ID" value="ABW02206.1"/>
    <property type="molecule type" value="Genomic_DNA"/>
</dbReference>
<keyword evidence="11" id="KW-0175">Coiled coil</keyword>
<keyword evidence="13" id="KW-1185">Reference proteome</keyword>
<evidence type="ECO:0000313" key="13">
    <source>
        <dbReference type="Proteomes" id="UP000001137"/>
    </source>
</evidence>
<keyword evidence="5 10" id="KW-1133">Transmembrane helix</keyword>
<organism evidence="12 13">
    <name type="scientific">Caldivirga maquilingensis (strain ATCC 700844 / DSM 13496 / JCM 10307 / IC-167)</name>
    <dbReference type="NCBI Taxonomy" id="397948"/>
    <lineage>
        <taxon>Archaea</taxon>
        <taxon>Thermoproteota</taxon>
        <taxon>Thermoprotei</taxon>
        <taxon>Thermoproteales</taxon>
        <taxon>Thermoproteaceae</taxon>
        <taxon>Caldivirga</taxon>
    </lineage>
</organism>
<keyword evidence="4 10" id="KW-0812">Transmembrane</keyword>
<dbReference type="Proteomes" id="UP000001137">
    <property type="component" value="Chromosome"/>
</dbReference>
<dbReference type="GO" id="GO:0051117">
    <property type="term" value="F:ATPase binding"/>
    <property type="evidence" value="ECO:0007669"/>
    <property type="project" value="TreeGrafter"/>
</dbReference>
<reference evidence="12 13" key="1">
    <citation type="submission" date="2007-10" db="EMBL/GenBank/DDBJ databases">
        <title>Complete sequence of Caldivirga maquilingensis IC-167.</title>
        <authorList>
            <consortium name="US DOE Joint Genome Institute"/>
            <person name="Copeland A."/>
            <person name="Lucas S."/>
            <person name="Lapidus A."/>
            <person name="Barry K."/>
            <person name="Glavina del Rio T."/>
            <person name="Dalin E."/>
            <person name="Tice H."/>
            <person name="Pitluck S."/>
            <person name="Saunders E."/>
            <person name="Brettin T."/>
            <person name="Bruce D."/>
            <person name="Detter J.C."/>
            <person name="Han C."/>
            <person name="Schmutz J."/>
            <person name="Larimer F."/>
            <person name="Land M."/>
            <person name="Hauser L."/>
            <person name="Kyrpides N."/>
            <person name="Ivanova N."/>
            <person name="Biddle J.F."/>
            <person name="Zhang Z."/>
            <person name="Fitz-Gibbon S.T."/>
            <person name="Lowe T.M."/>
            <person name="Saltikov C."/>
            <person name="House C.H."/>
            <person name="Richardson P."/>
        </authorList>
    </citation>
    <scope>NUCLEOTIDE SEQUENCE [LARGE SCALE GENOMIC DNA]</scope>
    <source>
        <strain evidence="13">ATCC 700844 / DSM 13496 / JCM 10307 / IC-167</strain>
    </source>
</reference>
<evidence type="ECO:0000256" key="2">
    <source>
        <dbReference type="ARBA" id="ARBA00009904"/>
    </source>
</evidence>
<comment type="function">
    <text evidence="8">Component of the A-type ATP synthase that produces ATP from ADP in the presence of a proton gradient across the membrane.</text>
</comment>
<evidence type="ECO:0000256" key="3">
    <source>
        <dbReference type="ARBA" id="ARBA00022448"/>
    </source>
</evidence>
<dbReference type="GO" id="GO:0007035">
    <property type="term" value="P:vacuolar acidification"/>
    <property type="evidence" value="ECO:0007669"/>
    <property type="project" value="TreeGrafter"/>
</dbReference>
<dbReference type="HOGENOM" id="CLU_020397_0_0_2"/>
<sequence length="835" mass="94287">MEDLFDLNLKIKPSEPNVPIERIVEYKITVPRHAALDLIFRVGLLGEFMPIDRPPKLPAPSIDQETYTSVRRLTEAARTISRYGQTQQEPSIGRFRVKATSFKDFIDSVYKNGEELIGRIRQIEDSLNNAEEELTKLRLMISVNSLIGLMQLKNIRYIVVETPHRALSDFENSIKQIEDVVLTRLGEVNDRIHLLIIAPTWELRRINDIIRLHNVKVIELPESDLSNVEARVKETEATISSLRSQLESLISSNKQVIRGILEAAGVAENVIQTYVNSAVEEGGEVIARIDAIKTQMVEMESRLSRLRLLIEAYNGLIRSGIKEMGLKALDYSLFIIKGQIPPDLDKYSGYVINIGDELSAYLIMSNVDYPESNNIVKAPREHLTNLEASVELLSREIREMERRLGELKNELNEMIREREEACNYSIEEARQVSDLVTIRGFVIEKNVKLFEDFLYRTLTDLAVDARVRKFTRIIQVNTINPHEAPTSEEYPTPINAFREITYMYGIPRYGELSPVTLTAVLFPVFFGWMFPDAGQGAILLLFGILMNVLKYNGRNSILRAMFSGKANLWGQLFVMMGTWAIVFSILNSGEVFGMDLIKPILPWGRVFVNGTISEYWINWVLPLAMLFGFTLLVMSLILKPLNRARLGHRLDALSLAWVPLVFIGFGLLMMNVGIIPVALLNPVFSALLTPQVRLIGAALMVIGFGGFFGSFMYIKSMPNTEVDAAELMVGLTIEGILDAIANTLSFMRLGIIALVHSIFTYMTYHLALTYGLLTPAGLLIMILLNALIIAGEGFLTFIQTSRLTFYEVYSKFYEGSGKLYMPLRYALTALSIELP</sequence>
<dbReference type="eggNOG" id="arCOG04138">
    <property type="taxonomic scope" value="Archaea"/>
</dbReference>
<dbReference type="AlphaFoldDB" id="A8M8Y7"/>
<feature type="transmembrane region" description="Helical" evidence="10">
    <location>
        <begin position="650"/>
        <end position="674"/>
    </location>
</feature>
<dbReference type="CDD" id="cd14686">
    <property type="entry name" value="bZIP"/>
    <property type="match status" value="1"/>
</dbReference>
<feature type="transmembrane region" description="Helical" evidence="10">
    <location>
        <begin position="520"/>
        <end position="545"/>
    </location>
</feature>
<feature type="transmembrane region" description="Helical" evidence="10">
    <location>
        <begin position="694"/>
        <end position="714"/>
    </location>
</feature>
<proteinExistence type="inferred from homology"/>
<feature type="coiled-coil region" evidence="11">
    <location>
        <begin position="113"/>
        <end position="140"/>
    </location>
</feature>
<comment type="similarity">
    <text evidence="2 10">Belongs to the V-ATPase 116 kDa subunit family.</text>
</comment>